<dbReference type="InterPro" id="IPR002935">
    <property type="entry name" value="SAM_O-MeTrfase"/>
</dbReference>
<evidence type="ECO:0000313" key="5">
    <source>
        <dbReference type="Proteomes" id="UP000293874"/>
    </source>
</evidence>
<dbReference type="InterPro" id="IPR029063">
    <property type="entry name" value="SAM-dependent_MTases_sf"/>
</dbReference>
<evidence type="ECO:0000256" key="2">
    <source>
        <dbReference type="ARBA" id="ARBA00022679"/>
    </source>
</evidence>
<evidence type="ECO:0000313" key="4">
    <source>
        <dbReference type="EMBL" id="RZS72486.1"/>
    </source>
</evidence>
<dbReference type="PROSITE" id="PS51682">
    <property type="entry name" value="SAM_OMT_I"/>
    <property type="match status" value="1"/>
</dbReference>
<name>A0A4Q7MUB7_9BACT</name>
<dbReference type="InterPro" id="IPR050362">
    <property type="entry name" value="Cation-dep_OMT"/>
</dbReference>
<dbReference type="GO" id="GO:0032259">
    <property type="term" value="P:methylation"/>
    <property type="evidence" value="ECO:0007669"/>
    <property type="project" value="UniProtKB-KW"/>
</dbReference>
<evidence type="ECO:0000256" key="1">
    <source>
        <dbReference type="ARBA" id="ARBA00022603"/>
    </source>
</evidence>
<dbReference type="EMBL" id="SGXA01000002">
    <property type="protein sequence ID" value="RZS72486.1"/>
    <property type="molecule type" value="Genomic_DNA"/>
</dbReference>
<gene>
    <name evidence="4" type="ORF">EV199_4407</name>
</gene>
<dbReference type="Gene3D" id="3.40.50.150">
    <property type="entry name" value="Vaccinia Virus protein VP39"/>
    <property type="match status" value="1"/>
</dbReference>
<reference evidence="4 5" key="1">
    <citation type="submission" date="2019-02" db="EMBL/GenBank/DDBJ databases">
        <title>Genomic Encyclopedia of Type Strains, Phase IV (KMG-IV): sequencing the most valuable type-strain genomes for metagenomic binning, comparative biology and taxonomic classification.</title>
        <authorList>
            <person name="Goeker M."/>
        </authorList>
    </citation>
    <scope>NUCLEOTIDE SEQUENCE [LARGE SCALE GENOMIC DNA]</scope>
    <source>
        <strain evidence="4 5">DSM 18116</strain>
    </source>
</reference>
<keyword evidence="5" id="KW-1185">Reference proteome</keyword>
<dbReference type="PANTHER" id="PTHR10509">
    <property type="entry name" value="O-METHYLTRANSFERASE-RELATED"/>
    <property type="match status" value="1"/>
</dbReference>
<keyword evidence="1 4" id="KW-0489">Methyltransferase</keyword>
<proteinExistence type="predicted"/>
<dbReference type="AlphaFoldDB" id="A0A4Q7MUB7"/>
<sequence>MRKSTKIIFVETATVELIPAIVEEYAAKYTSPEDELLRGINAETYASHAQPHMLSGHVQGQFLSMISQMLQPRRILEIGTFTGYSALCLAKGLLKDGLLHTIELREADGAVSQANFNRSIDREKIILHVGNALQIIPTLQETWDLVFIDADKVSYMEYFNLVLPSVRPGGVILADNVLFHGQVLEEPVTTKNGKAMQSFNEMVLQDERVEQVLLTIRDGLLMIRKK</sequence>
<protein>
    <submittedName>
        <fullName evidence="4">Putative O-methyltransferase YrrM</fullName>
    </submittedName>
</protein>
<dbReference type="GO" id="GO:0008757">
    <property type="term" value="F:S-adenosylmethionine-dependent methyltransferase activity"/>
    <property type="evidence" value="ECO:0007669"/>
    <property type="project" value="TreeGrafter"/>
</dbReference>
<accession>A0A4Q7MUB7</accession>
<comment type="caution">
    <text evidence="4">The sequence shown here is derived from an EMBL/GenBank/DDBJ whole genome shotgun (WGS) entry which is preliminary data.</text>
</comment>
<dbReference type="CDD" id="cd02440">
    <property type="entry name" value="AdoMet_MTases"/>
    <property type="match status" value="1"/>
</dbReference>
<dbReference type="PANTHER" id="PTHR10509:SF14">
    <property type="entry name" value="CAFFEOYL-COA O-METHYLTRANSFERASE 3-RELATED"/>
    <property type="match status" value="1"/>
</dbReference>
<evidence type="ECO:0000256" key="3">
    <source>
        <dbReference type="ARBA" id="ARBA00022691"/>
    </source>
</evidence>
<dbReference type="Pfam" id="PF01596">
    <property type="entry name" value="Methyltransf_3"/>
    <property type="match status" value="1"/>
</dbReference>
<keyword evidence="3" id="KW-0949">S-adenosyl-L-methionine</keyword>
<keyword evidence="2 4" id="KW-0808">Transferase</keyword>
<dbReference type="GO" id="GO:0008171">
    <property type="term" value="F:O-methyltransferase activity"/>
    <property type="evidence" value="ECO:0007669"/>
    <property type="project" value="InterPro"/>
</dbReference>
<dbReference type="Proteomes" id="UP000293874">
    <property type="component" value="Unassembled WGS sequence"/>
</dbReference>
<dbReference type="SUPFAM" id="SSF53335">
    <property type="entry name" value="S-adenosyl-L-methionine-dependent methyltransferases"/>
    <property type="match status" value="1"/>
</dbReference>
<organism evidence="4 5">
    <name type="scientific">Pseudobacter ginsenosidimutans</name>
    <dbReference type="NCBI Taxonomy" id="661488"/>
    <lineage>
        <taxon>Bacteria</taxon>
        <taxon>Pseudomonadati</taxon>
        <taxon>Bacteroidota</taxon>
        <taxon>Chitinophagia</taxon>
        <taxon>Chitinophagales</taxon>
        <taxon>Chitinophagaceae</taxon>
        <taxon>Pseudobacter</taxon>
    </lineage>
</organism>